<organism evidence="1 2">
    <name type="scientific">Marasmius crinis-equi</name>
    <dbReference type="NCBI Taxonomy" id="585013"/>
    <lineage>
        <taxon>Eukaryota</taxon>
        <taxon>Fungi</taxon>
        <taxon>Dikarya</taxon>
        <taxon>Basidiomycota</taxon>
        <taxon>Agaricomycotina</taxon>
        <taxon>Agaricomycetes</taxon>
        <taxon>Agaricomycetidae</taxon>
        <taxon>Agaricales</taxon>
        <taxon>Marasmiineae</taxon>
        <taxon>Marasmiaceae</taxon>
        <taxon>Marasmius</taxon>
    </lineage>
</organism>
<evidence type="ECO:0000313" key="2">
    <source>
        <dbReference type="Proteomes" id="UP001465976"/>
    </source>
</evidence>
<name>A0ABR3ERB1_9AGAR</name>
<gene>
    <name evidence="1" type="ORF">V5O48_016603</name>
</gene>
<protein>
    <submittedName>
        <fullName evidence="1">Uncharacterized protein</fullName>
    </submittedName>
</protein>
<accession>A0ABR3ERB1</accession>
<reference evidence="1 2" key="1">
    <citation type="submission" date="2024-02" db="EMBL/GenBank/DDBJ databases">
        <title>A draft genome for the cacao thread blight pathogen Marasmius crinis-equi.</title>
        <authorList>
            <person name="Cohen S.P."/>
            <person name="Baruah I.K."/>
            <person name="Amoako-Attah I."/>
            <person name="Bukari Y."/>
            <person name="Meinhardt L.W."/>
            <person name="Bailey B.A."/>
        </authorList>
    </citation>
    <scope>NUCLEOTIDE SEQUENCE [LARGE SCALE GENOMIC DNA]</scope>
    <source>
        <strain evidence="1 2">GH-76</strain>
    </source>
</reference>
<proteinExistence type="predicted"/>
<sequence length="191" mass="21338">MTLDRLVPTGINGMDQITVFGPIKRPHSPDATTVHKQMRWTSDHKNGLNGSYGIGNGLEREDDAASADWYNAEVDETMVNDELCAQDLPKPMVTLPVEDEIDQTHPHFAACPKCSPMEFRPPFSPETLECATTVARLRALLYSTAQRHLDDVKRLAEVTKERDQLRRLLADLSEAGDITSVKEELSELHQG</sequence>
<comment type="caution">
    <text evidence="1">The sequence shown here is derived from an EMBL/GenBank/DDBJ whole genome shotgun (WGS) entry which is preliminary data.</text>
</comment>
<keyword evidence="2" id="KW-1185">Reference proteome</keyword>
<dbReference type="EMBL" id="JBAHYK010002274">
    <property type="protein sequence ID" value="KAL0565418.1"/>
    <property type="molecule type" value="Genomic_DNA"/>
</dbReference>
<evidence type="ECO:0000313" key="1">
    <source>
        <dbReference type="EMBL" id="KAL0565418.1"/>
    </source>
</evidence>
<dbReference type="Proteomes" id="UP001465976">
    <property type="component" value="Unassembled WGS sequence"/>
</dbReference>